<evidence type="ECO:0000256" key="3">
    <source>
        <dbReference type="ARBA" id="ARBA00023235"/>
    </source>
</evidence>
<dbReference type="Gene3D" id="3.30.70.660">
    <property type="entry name" value="Pseudouridine synthase I, catalytic domain, C-terminal subdomain"/>
    <property type="match status" value="2"/>
</dbReference>
<gene>
    <name evidence="8" type="ORF">F5890DRAFT_1549762</name>
</gene>
<evidence type="ECO:0000256" key="5">
    <source>
        <dbReference type="PIRSR" id="PIRSR641708-1"/>
    </source>
</evidence>
<evidence type="ECO:0000256" key="4">
    <source>
        <dbReference type="ARBA" id="ARBA00036943"/>
    </source>
</evidence>
<dbReference type="InterPro" id="IPR041708">
    <property type="entry name" value="PUS1/PUS2-like"/>
</dbReference>
<dbReference type="NCBIfam" id="TIGR00071">
    <property type="entry name" value="hisT_truA"/>
    <property type="match status" value="1"/>
</dbReference>
<comment type="similarity">
    <text evidence="1">Belongs to the tRNA pseudouridine synthase TruA family.</text>
</comment>
<keyword evidence="2" id="KW-0819">tRNA processing</keyword>
<feature type="compositionally biased region" description="Polar residues" evidence="7">
    <location>
        <begin position="30"/>
        <end position="46"/>
    </location>
</feature>
<evidence type="ECO:0000313" key="8">
    <source>
        <dbReference type="EMBL" id="KAJ3989319.1"/>
    </source>
</evidence>
<dbReference type="FunFam" id="3.30.70.580:FF:000002">
    <property type="entry name" value="tRNA pseudouridine synthase"/>
    <property type="match status" value="1"/>
</dbReference>
<comment type="caution">
    <text evidence="8">The sequence shown here is derived from an EMBL/GenBank/DDBJ whole genome shotgun (WGS) entry which is preliminary data.</text>
</comment>
<feature type="binding site" evidence="6">
    <location>
        <position position="222"/>
    </location>
    <ligand>
        <name>substrate</name>
    </ligand>
</feature>
<feature type="active site" description="Nucleophile" evidence="5">
    <location>
        <position position="163"/>
    </location>
</feature>
<dbReference type="InterPro" id="IPR020103">
    <property type="entry name" value="PsdUridine_synth_cat_dom_sf"/>
</dbReference>
<feature type="region of interest" description="Disordered" evidence="7">
    <location>
        <begin position="1"/>
        <end position="97"/>
    </location>
</feature>
<dbReference type="GO" id="GO:0031119">
    <property type="term" value="P:tRNA pseudouridine synthesis"/>
    <property type="evidence" value="ECO:0007669"/>
    <property type="project" value="InterPro"/>
</dbReference>
<evidence type="ECO:0000256" key="6">
    <source>
        <dbReference type="PIRSR" id="PIRSR641708-2"/>
    </source>
</evidence>
<proteinExistence type="inferred from homology"/>
<feature type="compositionally biased region" description="Basic and acidic residues" evidence="7">
    <location>
        <begin position="548"/>
        <end position="559"/>
    </location>
</feature>
<dbReference type="InterPro" id="IPR020094">
    <property type="entry name" value="TruA/RsuA/RluB/E/F_N"/>
</dbReference>
<dbReference type="CDD" id="cd02568">
    <property type="entry name" value="PseudoU_synth_PUS1_PUS2"/>
    <property type="match status" value="1"/>
</dbReference>
<dbReference type="PANTHER" id="PTHR11142">
    <property type="entry name" value="PSEUDOURIDYLATE SYNTHASE"/>
    <property type="match status" value="1"/>
</dbReference>
<dbReference type="SUPFAM" id="SSF55120">
    <property type="entry name" value="Pseudouridine synthase"/>
    <property type="match status" value="1"/>
</dbReference>
<evidence type="ECO:0000313" key="9">
    <source>
        <dbReference type="Proteomes" id="UP001163850"/>
    </source>
</evidence>
<evidence type="ECO:0000256" key="7">
    <source>
        <dbReference type="SAM" id="MobiDB-lite"/>
    </source>
</evidence>
<keyword evidence="3" id="KW-0413">Isomerase</keyword>
<dbReference type="GO" id="GO:0005634">
    <property type="term" value="C:nucleus"/>
    <property type="evidence" value="ECO:0007669"/>
    <property type="project" value="TreeGrafter"/>
</dbReference>
<dbReference type="InterPro" id="IPR020095">
    <property type="entry name" value="PsdUridine_synth_TruA_C"/>
</dbReference>
<protein>
    <submittedName>
        <fullName evidence="8">Pseudouridine synthase</fullName>
    </submittedName>
</protein>
<reference evidence="8" key="1">
    <citation type="submission" date="2022-08" db="EMBL/GenBank/DDBJ databases">
        <authorList>
            <consortium name="DOE Joint Genome Institute"/>
            <person name="Min B."/>
            <person name="Riley R."/>
            <person name="Sierra-Patev S."/>
            <person name="Naranjo-Ortiz M."/>
            <person name="Looney B."/>
            <person name="Konkel Z."/>
            <person name="Slot J.C."/>
            <person name="Sakamoto Y."/>
            <person name="Steenwyk J.L."/>
            <person name="Rokas A."/>
            <person name="Carro J."/>
            <person name="Camarero S."/>
            <person name="Ferreira P."/>
            <person name="Molpeceres G."/>
            <person name="Ruiz-Duenas F.J."/>
            <person name="Serrano A."/>
            <person name="Henrissat B."/>
            <person name="Drula E."/>
            <person name="Hughes K.W."/>
            <person name="Mata J.L."/>
            <person name="Ishikawa N.K."/>
            <person name="Vargas-Isla R."/>
            <person name="Ushijima S."/>
            <person name="Smith C.A."/>
            <person name="Ahrendt S."/>
            <person name="Andreopoulos W."/>
            <person name="He G."/>
            <person name="Labutti K."/>
            <person name="Lipzen A."/>
            <person name="Ng V."/>
            <person name="Sandor L."/>
            <person name="Barry K."/>
            <person name="Martinez A.T."/>
            <person name="Xiao Y."/>
            <person name="Gibbons J.G."/>
            <person name="Terashima K."/>
            <person name="Hibbett D.S."/>
            <person name="Grigoriev I.V."/>
        </authorList>
    </citation>
    <scope>NUCLEOTIDE SEQUENCE</scope>
    <source>
        <strain evidence="8">TFB7829</strain>
    </source>
</reference>
<dbReference type="Gene3D" id="3.30.70.580">
    <property type="entry name" value="Pseudouridine synthase I, catalytic domain, N-terminal subdomain"/>
    <property type="match status" value="1"/>
</dbReference>
<dbReference type="PANTHER" id="PTHR11142:SF4">
    <property type="entry name" value="PSEUDOURIDYLATE SYNTHASE 1 HOMOLOG"/>
    <property type="match status" value="1"/>
</dbReference>
<dbReference type="GO" id="GO:0003723">
    <property type="term" value="F:RNA binding"/>
    <property type="evidence" value="ECO:0007669"/>
    <property type="project" value="InterPro"/>
</dbReference>
<dbReference type="InterPro" id="IPR001406">
    <property type="entry name" value="PsdUridine_synth_TruA"/>
</dbReference>
<comment type="catalytic activity">
    <reaction evidence="4">
        <text>a uridine in tRNA = a pseudouridine in tRNA</text>
        <dbReference type="Rhea" id="RHEA:54572"/>
        <dbReference type="Rhea" id="RHEA-COMP:13339"/>
        <dbReference type="Rhea" id="RHEA-COMP:13934"/>
        <dbReference type="ChEBI" id="CHEBI:65314"/>
        <dbReference type="ChEBI" id="CHEBI:65315"/>
    </reaction>
</comment>
<accession>A0AA38UXP4</accession>
<evidence type="ECO:0000256" key="1">
    <source>
        <dbReference type="ARBA" id="ARBA00009375"/>
    </source>
</evidence>
<dbReference type="GO" id="GO:0009982">
    <property type="term" value="F:pseudouridine synthase activity"/>
    <property type="evidence" value="ECO:0007669"/>
    <property type="project" value="InterPro"/>
</dbReference>
<feature type="compositionally biased region" description="Basic and acidic residues" evidence="7">
    <location>
        <begin position="75"/>
        <end position="97"/>
    </location>
</feature>
<dbReference type="EMBL" id="MU801899">
    <property type="protein sequence ID" value="KAJ3989319.1"/>
    <property type="molecule type" value="Genomic_DNA"/>
</dbReference>
<feature type="region of interest" description="Disordered" evidence="7">
    <location>
        <begin position="524"/>
        <end position="559"/>
    </location>
</feature>
<organism evidence="8 9">
    <name type="scientific">Lentinula detonsa</name>
    <dbReference type="NCBI Taxonomy" id="2804962"/>
    <lineage>
        <taxon>Eukaryota</taxon>
        <taxon>Fungi</taxon>
        <taxon>Dikarya</taxon>
        <taxon>Basidiomycota</taxon>
        <taxon>Agaricomycotina</taxon>
        <taxon>Agaricomycetes</taxon>
        <taxon>Agaricomycetidae</taxon>
        <taxon>Agaricales</taxon>
        <taxon>Marasmiineae</taxon>
        <taxon>Omphalotaceae</taxon>
        <taxon>Lentinula</taxon>
    </lineage>
</organism>
<name>A0AA38UXP4_9AGAR</name>
<sequence>MDEKRPLEPAPSPQSSKRSKLDFEGESDSPPHTDSANATALGSRNVGSDHENAGGKPNNSKKSKDQNLKGRRRRDQASRDQWEARNSDTPKEPRLPKRECALMIGFCGSKYSGMQFQKVQPGLPEPRTIEGELFKALVAAGAVSKDNSEDPVKVGLARAARTDAGVHAVGNIVSLKMILSVPGVDDLRARINSLLPPDIRLWGFQRVQRSFNARLLCDARKYTYFFPSYLLIPPKPCSHLDRVLREYATSQGCEIPWNDDPFWKAIDPTTSNPQEDMIRKRAWRATPAHVERLRTIVQKFEKTHNFHNFTVARDPRDKTNTRFMKKLQIAEPAVYGETEWIAVSLDGQSFMLHQVSSYLEYLSVKLSVLLFRYVKRKMVFALVMLCRTGTPTNVLDELFGLTTVHVPKMPALGLLLEHPVFTGYNTRIAKLSPSDPDYREPINFEEYSEEMNIFKQRYIYDNMRNIEDRKGLFDGWIRSIDSYQGKDFLYLNPKGIIPPEAVVTKGERRQNPFRERKVFNLTSFAEDDNEKVQAEEPTDEADEDAEESLTKKELEDAEG</sequence>
<dbReference type="Proteomes" id="UP001163850">
    <property type="component" value="Unassembled WGS sequence"/>
</dbReference>
<dbReference type="AlphaFoldDB" id="A0AA38UXP4"/>
<dbReference type="GO" id="GO:1990481">
    <property type="term" value="P:mRNA pseudouridine synthesis"/>
    <property type="evidence" value="ECO:0007669"/>
    <property type="project" value="TreeGrafter"/>
</dbReference>
<evidence type="ECO:0000256" key="2">
    <source>
        <dbReference type="ARBA" id="ARBA00022694"/>
    </source>
</evidence>
<feature type="compositionally biased region" description="Acidic residues" evidence="7">
    <location>
        <begin position="536"/>
        <end position="547"/>
    </location>
</feature>